<dbReference type="PANTHER" id="PTHR43549:SF3">
    <property type="entry name" value="MULTIDRUG RESISTANCE PROTEIN YPNP-RELATED"/>
    <property type="match status" value="1"/>
</dbReference>
<dbReference type="EMBL" id="JBHUMV010000002">
    <property type="protein sequence ID" value="MFD2753225.1"/>
    <property type="molecule type" value="Genomic_DNA"/>
</dbReference>
<evidence type="ECO:0000256" key="5">
    <source>
        <dbReference type="ARBA" id="ARBA00022989"/>
    </source>
</evidence>
<dbReference type="Pfam" id="PF01554">
    <property type="entry name" value="MatE"/>
    <property type="match status" value="2"/>
</dbReference>
<protein>
    <submittedName>
        <fullName evidence="9">MATE family efflux transporter</fullName>
    </submittedName>
</protein>
<name>A0ABW5UIE5_9BURK</name>
<feature type="region of interest" description="Disordered" evidence="7">
    <location>
        <begin position="521"/>
        <end position="551"/>
    </location>
</feature>
<comment type="subcellular location">
    <subcellularLocation>
        <location evidence="1">Cell membrane</location>
        <topology evidence="1">Multi-pass membrane protein</topology>
    </subcellularLocation>
</comment>
<dbReference type="Proteomes" id="UP001597463">
    <property type="component" value="Unassembled WGS sequence"/>
</dbReference>
<evidence type="ECO:0000256" key="2">
    <source>
        <dbReference type="ARBA" id="ARBA00022448"/>
    </source>
</evidence>
<feature type="transmembrane region" description="Helical" evidence="8">
    <location>
        <begin position="183"/>
        <end position="204"/>
    </location>
</feature>
<feature type="transmembrane region" description="Helical" evidence="8">
    <location>
        <begin position="75"/>
        <end position="97"/>
    </location>
</feature>
<dbReference type="InterPro" id="IPR052031">
    <property type="entry name" value="Membrane_Transporter-Flippase"/>
</dbReference>
<feature type="compositionally biased region" description="Polar residues" evidence="7">
    <location>
        <begin position="1"/>
        <end position="18"/>
    </location>
</feature>
<feature type="transmembrane region" description="Helical" evidence="8">
    <location>
        <begin position="311"/>
        <end position="331"/>
    </location>
</feature>
<keyword evidence="6 8" id="KW-0472">Membrane</keyword>
<sequence>MSSSTKSTAPPGTPSSGAPTRDLTRGPIARTLLVFSLPILAGNVLQSLNGSVNAVWVGGHLGEAALTATANANNVMFALIGAIFGISMATNILVAQAMGARRLGQAKRVLGSSATFFGAVSLLIASLGVPLSRTLMQWMNTPEEALHLAEAYLQIIFLAIPLLFMFTFVTAVLRGAGDTRTPFWFLLVVVVLDMSLNPLFIFGLGPVPALGIKGSALATLIANALSFAALLTWLRKRRHPLWIGRRQLGLFKPDLRIVRTLITKGLPMGVQLVMISLAMIAMISLVNAYGVVTSSAYSAALQLWTYVQMPAMAIGAACSTMAAQNVGAGLWPRVNATARAGMLANIVMTGGLIALIVLLDRIVLGWFLPTGSPSLEVARHLNHIAIGSFLFFGVTFVLAGVVRSTGAVMPPLVILAIAMWGIRVPVAKWLQGSLGVDAIWWSFPVSAFCSMAMMLAYYRWGHWRRARMLPAGAQAPAAAAPGRDQEPVQEDADAMVPVDSDALLDQSGPCERIAIPAEVAGLPPSPVATQATDLERTARMGEAASGRPSPG</sequence>
<dbReference type="CDD" id="cd13138">
    <property type="entry name" value="MATE_yoeA_like"/>
    <property type="match status" value="1"/>
</dbReference>
<feature type="transmembrane region" description="Helical" evidence="8">
    <location>
        <begin position="216"/>
        <end position="234"/>
    </location>
</feature>
<evidence type="ECO:0000313" key="10">
    <source>
        <dbReference type="Proteomes" id="UP001597463"/>
    </source>
</evidence>
<evidence type="ECO:0000256" key="3">
    <source>
        <dbReference type="ARBA" id="ARBA00022475"/>
    </source>
</evidence>
<gene>
    <name evidence="9" type="ORF">ACFSW6_03930</name>
</gene>
<keyword evidence="5 8" id="KW-1133">Transmembrane helix</keyword>
<feature type="transmembrane region" description="Helical" evidence="8">
    <location>
        <begin position="269"/>
        <end position="291"/>
    </location>
</feature>
<dbReference type="NCBIfam" id="TIGR00797">
    <property type="entry name" value="matE"/>
    <property type="match status" value="1"/>
</dbReference>
<comment type="caution">
    <text evidence="9">The sequence shown here is derived from an EMBL/GenBank/DDBJ whole genome shotgun (WGS) entry which is preliminary data.</text>
</comment>
<keyword evidence="2" id="KW-0813">Transport</keyword>
<evidence type="ECO:0000256" key="1">
    <source>
        <dbReference type="ARBA" id="ARBA00004651"/>
    </source>
</evidence>
<keyword evidence="4 8" id="KW-0812">Transmembrane</keyword>
<feature type="transmembrane region" description="Helical" evidence="8">
    <location>
        <begin position="151"/>
        <end position="171"/>
    </location>
</feature>
<evidence type="ECO:0000256" key="8">
    <source>
        <dbReference type="SAM" id="Phobius"/>
    </source>
</evidence>
<feature type="transmembrane region" description="Helical" evidence="8">
    <location>
        <begin position="438"/>
        <end position="458"/>
    </location>
</feature>
<proteinExistence type="predicted"/>
<feature type="transmembrane region" description="Helical" evidence="8">
    <location>
        <begin position="343"/>
        <end position="368"/>
    </location>
</feature>
<keyword evidence="3" id="KW-1003">Cell membrane</keyword>
<reference evidence="10" key="1">
    <citation type="journal article" date="2019" name="Int. J. Syst. Evol. Microbiol.">
        <title>The Global Catalogue of Microorganisms (GCM) 10K type strain sequencing project: providing services to taxonomists for standard genome sequencing and annotation.</title>
        <authorList>
            <consortium name="The Broad Institute Genomics Platform"/>
            <consortium name="The Broad Institute Genome Sequencing Center for Infectious Disease"/>
            <person name="Wu L."/>
            <person name="Ma J."/>
        </authorList>
    </citation>
    <scope>NUCLEOTIDE SEQUENCE [LARGE SCALE GENOMIC DNA]</scope>
    <source>
        <strain evidence="10">TISTR 1906</strain>
    </source>
</reference>
<accession>A0ABW5UIE5</accession>
<feature type="transmembrane region" description="Helical" evidence="8">
    <location>
        <begin position="408"/>
        <end position="426"/>
    </location>
</feature>
<feature type="region of interest" description="Disordered" evidence="7">
    <location>
        <begin position="1"/>
        <end position="23"/>
    </location>
</feature>
<dbReference type="PANTHER" id="PTHR43549">
    <property type="entry name" value="MULTIDRUG RESISTANCE PROTEIN YPNP-RELATED"/>
    <property type="match status" value="1"/>
</dbReference>
<dbReference type="RefSeq" id="WP_066480033.1">
    <property type="nucleotide sequence ID" value="NZ_BCNT01000011.1"/>
</dbReference>
<evidence type="ECO:0000256" key="4">
    <source>
        <dbReference type="ARBA" id="ARBA00022692"/>
    </source>
</evidence>
<evidence type="ECO:0000256" key="7">
    <source>
        <dbReference type="SAM" id="MobiDB-lite"/>
    </source>
</evidence>
<evidence type="ECO:0000256" key="6">
    <source>
        <dbReference type="ARBA" id="ARBA00023136"/>
    </source>
</evidence>
<dbReference type="InterPro" id="IPR002528">
    <property type="entry name" value="MATE_fam"/>
</dbReference>
<feature type="transmembrane region" description="Helical" evidence="8">
    <location>
        <begin position="109"/>
        <end position="131"/>
    </location>
</feature>
<keyword evidence="10" id="KW-1185">Reference proteome</keyword>
<organism evidence="9 10">
    <name type="scientific">Comamonas terrae</name>
    <dbReference type="NCBI Taxonomy" id="673548"/>
    <lineage>
        <taxon>Bacteria</taxon>
        <taxon>Pseudomonadati</taxon>
        <taxon>Pseudomonadota</taxon>
        <taxon>Betaproteobacteria</taxon>
        <taxon>Burkholderiales</taxon>
        <taxon>Comamonadaceae</taxon>
        <taxon>Comamonas</taxon>
    </lineage>
</organism>
<evidence type="ECO:0000313" key="9">
    <source>
        <dbReference type="EMBL" id="MFD2753225.1"/>
    </source>
</evidence>
<feature type="transmembrane region" description="Helical" evidence="8">
    <location>
        <begin position="380"/>
        <end position="401"/>
    </location>
</feature>